<proteinExistence type="predicted"/>
<dbReference type="EMBL" id="PDJK01000002">
    <property type="protein sequence ID" value="PFG47217.1"/>
    <property type="molecule type" value="Genomic_DNA"/>
</dbReference>
<accession>A0A2A9F724</accession>
<evidence type="ECO:0000256" key="2">
    <source>
        <dbReference type="SAM" id="SignalP"/>
    </source>
</evidence>
<dbReference type="AlphaFoldDB" id="A0A2A9F724"/>
<evidence type="ECO:0000256" key="1">
    <source>
        <dbReference type="SAM" id="MobiDB-lite"/>
    </source>
</evidence>
<keyword evidence="2" id="KW-0732">Signal</keyword>
<gene>
    <name evidence="3" type="ORF">ATK36_2249</name>
</gene>
<feature type="signal peptide" evidence="2">
    <location>
        <begin position="1"/>
        <end position="28"/>
    </location>
</feature>
<dbReference type="RefSeq" id="WP_098511164.1">
    <property type="nucleotide sequence ID" value="NZ_JBIAKZ010000013.1"/>
</dbReference>
<dbReference type="PROSITE" id="PS51257">
    <property type="entry name" value="PROKAR_LIPOPROTEIN"/>
    <property type="match status" value="1"/>
</dbReference>
<dbReference type="Pfam" id="PF12079">
    <property type="entry name" value="DUF3558"/>
    <property type="match status" value="1"/>
</dbReference>
<feature type="chain" id="PRO_5038817947" evidence="2">
    <location>
        <begin position="29"/>
        <end position="206"/>
    </location>
</feature>
<keyword evidence="4" id="KW-1185">Reference proteome</keyword>
<comment type="caution">
    <text evidence="3">The sequence shown here is derived from an EMBL/GenBank/DDBJ whole genome shotgun (WGS) entry which is preliminary data.</text>
</comment>
<feature type="region of interest" description="Disordered" evidence="1">
    <location>
        <begin position="26"/>
        <end position="60"/>
    </location>
</feature>
<protein>
    <submittedName>
        <fullName evidence="3">Uncharacterized protein DUF3558</fullName>
    </submittedName>
</protein>
<dbReference type="InterPro" id="IPR024520">
    <property type="entry name" value="DUF3558"/>
</dbReference>
<reference evidence="3 4" key="1">
    <citation type="submission" date="2017-10" db="EMBL/GenBank/DDBJ databases">
        <title>Sequencing the genomes of 1000 actinobacteria strains.</title>
        <authorList>
            <person name="Klenk H.-P."/>
        </authorList>
    </citation>
    <scope>NUCLEOTIDE SEQUENCE [LARGE SCALE GENOMIC DNA]</scope>
    <source>
        <strain evidence="3 4">DSM 46092</strain>
    </source>
</reference>
<feature type="region of interest" description="Disordered" evidence="1">
    <location>
        <begin position="76"/>
        <end position="95"/>
    </location>
</feature>
<organism evidence="3 4">
    <name type="scientific">Amycolatopsis sulphurea</name>
    <dbReference type="NCBI Taxonomy" id="76022"/>
    <lineage>
        <taxon>Bacteria</taxon>
        <taxon>Bacillati</taxon>
        <taxon>Actinomycetota</taxon>
        <taxon>Actinomycetes</taxon>
        <taxon>Pseudonocardiales</taxon>
        <taxon>Pseudonocardiaceae</taxon>
        <taxon>Amycolatopsis</taxon>
    </lineage>
</organism>
<dbReference type="Proteomes" id="UP000243542">
    <property type="component" value="Unassembled WGS sequence"/>
</dbReference>
<evidence type="ECO:0000313" key="3">
    <source>
        <dbReference type="EMBL" id="PFG47217.1"/>
    </source>
</evidence>
<evidence type="ECO:0000313" key="4">
    <source>
        <dbReference type="Proteomes" id="UP000243542"/>
    </source>
</evidence>
<name>A0A2A9F724_9PSEU</name>
<sequence>MTSRYAAAFTFALAAVLLSGCSGKPGNATPATQPPPTSSGTQFGAPSVSGPLDTTPLEKDPCAALNAGQVASLGAPFKSTFPQPDGATGPSCGWRFATDDGPSSVGGALATKDPGHSGISGVYGQQKMGGLTKFEPFTVDGYPGAVYDNASNPPPGFCVMAIGLREDLTYVITVNLDSLKHPFADSCAVGKKVAGYVIQYLQKGGR</sequence>